<dbReference type="PANTHER" id="PTHR47055">
    <property type="entry name" value="DDE_TNP_1_7 DOMAIN-CONTAINING PROTEIN"/>
    <property type="match status" value="1"/>
</dbReference>
<evidence type="ECO:0000313" key="3">
    <source>
        <dbReference type="Proteomes" id="UP000801492"/>
    </source>
</evidence>
<dbReference type="Proteomes" id="UP000801492">
    <property type="component" value="Unassembled WGS sequence"/>
</dbReference>
<name>A0A8K0C8B5_IGNLU</name>
<evidence type="ECO:0000313" key="2">
    <source>
        <dbReference type="EMBL" id="KAF2882473.1"/>
    </source>
</evidence>
<dbReference type="AlphaFoldDB" id="A0A8K0C8B5"/>
<dbReference type="InterPro" id="IPR029526">
    <property type="entry name" value="PGBD"/>
</dbReference>
<dbReference type="PANTHER" id="PTHR47055:SF2">
    <property type="entry name" value="PIGGYBAC TRANSPOSABLE ELEMENT-DERIVED PROTEIN 2-RELATED"/>
    <property type="match status" value="1"/>
</dbReference>
<reference evidence="2" key="1">
    <citation type="submission" date="2019-08" db="EMBL/GenBank/DDBJ databases">
        <title>The genome of the North American firefly Photinus pyralis.</title>
        <authorList>
            <consortium name="Photinus pyralis genome working group"/>
            <person name="Fallon T.R."/>
            <person name="Sander Lower S.E."/>
            <person name="Weng J.-K."/>
        </authorList>
    </citation>
    <scope>NUCLEOTIDE SEQUENCE</scope>
    <source>
        <strain evidence="2">TRF0915ILg1</strain>
        <tissue evidence="2">Whole body</tissue>
    </source>
</reference>
<organism evidence="2 3">
    <name type="scientific">Ignelater luminosus</name>
    <name type="common">Cucubano</name>
    <name type="synonym">Pyrophorus luminosus</name>
    <dbReference type="NCBI Taxonomy" id="2038154"/>
    <lineage>
        <taxon>Eukaryota</taxon>
        <taxon>Metazoa</taxon>
        <taxon>Ecdysozoa</taxon>
        <taxon>Arthropoda</taxon>
        <taxon>Hexapoda</taxon>
        <taxon>Insecta</taxon>
        <taxon>Pterygota</taxon>
        <taxon>Neoptera</taxon>
        <taxon>Endopterygota</taxon>
        <taxon>Coleoptera</taxon>
        <taxon>Polyphaga</taxon>
        <taxon>Elateriformia</taxon>
        <taxon>Elateroidea</taxon>
        <taxon>Elateridae</taxon>
        <taxon>Agrypninae</taxon>
        <taxon>Pyrophorini</taxon>
        <taxon>Ignelater</taxon>
    </lineage>
</organism>
<proteinExistence type="predicted"/>
<dbReference type="InterPro" id="IPR052638">
    <property type="entry name" value="PiggyBac_TE-derived"/>
</dbReference>
<dbReference type="Pfam" id="PF13843">
    <property type="entry name" value="DDE_Tnp_1_7"/>
    <property type="match status" value="2"/>
</dbReference>
<evidence type="ECO:0000259" key="1">
    <source>
        <dbReference type="Pfam" id="PF13843"/>
    </source>
</evidence>
<feature type="domain" description="PiggyBac transposable element-derived protein" evidence="1">
    <location>
        <begin position="547"/>
        <end position="642"/>
    </location>
</feature>
<protein>
    <recommendedName>
        <fullName evidence="1">PiggyBac transposable element-derived protein domain-containing protein</fullName>
    </recommendedName>
</protein>
<sequence length="642" mass="75243">MQRNWEIVRTEGRGNCMFNLLVRHGSFRYQLRVVTVEMFLDHWEHFESMIMVFQSQAATRRSSSRSYKQRDHATHFVFTPRGKRSQAYYVFVGRSRIFRPNVRGDLPLDMAMAEASFPAEVILINETQPPDPSTRDFSKRRFCPVRTKELDRSAFQVWTAMCRRRPQDVENNQTKRLSKNEAEIIIKKDITLHEALAMMEEKHLNVSRIYTEPPDSNVLTDENSGEEDNGGFIDNLSGHRLRAGAEVVLSASCSSNVEVSETIVEEEIKTEVIEIEKRSGVSKRKKLSGLVWEQRYVSISQKTFPECSFSNLREKSSLDIFEMIFDQEVFDVVIKETANYATFNNCPFPNMTLDKMKIFLAILILSEYNTLPTKRDHWKLQSDLRKDLIYNAIRRDRFLTTARFLHCADNKFPNNTDKMRKLWPLMSLSQTKFIELYQPKQHIDFDESMVEYFGRHGCKQCIRNKPIRFGYKVWCLNTPEGYLINCEIYQEKNPNSNSIYASFGKCAAPLIQMLDGLPARIKHLPLYLYFDNLFTSILYWWKCKSADMKEQKQSQGTYDFQYDKENNIIVVKWMDNAVVSAASTVFGIQPITQVQRYSQRQKKKITVRRPSTITNYNKYMGEADRMDQNISAYRVSIRAKRW</sequence>
<comment type="caution">
    <text evidence="2">The sequence shown here is derived from an EMBL/GenBank/DDBJ whole genome shotgun (WGS) entry which is preliminary data.</text>
</comment>
<accession>A0A8K0C8B5</accession>
<dbReference type="EMBL" id="VTPC01090614">
    <property type="protein sequence ID" value="KAF2882473.1"/>
    <property type="molecule type" value="Genomic_DNA"/>
</dbReference>
<keyword evidence="3" id="KW-1185">Reference proteome</keyword>
<feature type="non-terminal residue" evidence="2">
    <location>
        <position position="1"/>
    </location>
</feature>
<dbReference type="OrthoDB" id="6714704at2759"/>
<feature type="domain" description="PiggyBac transposable element-derived protein" evidence="1">
    <location>
        <begin position="317"/>
        <end position="537"/>
    </location>
</feature>
<dbReference type="GO" id="GO:0043565">
    <property type="term" value="F:sequence-specific DNA binding"/>
    <property type="evidence" value="ECO:0007669"/>
    <property type="project" value="TreeGrafter"/>
</dbReference>
<gene>
    <name evidence="2" type="ORF">ILUMI_23698</name>
</gene>